<reference evidence="1" key="1">
    <citation type="journal article" date="2020" name="Nature">
        <title>Giant virus diversity and host interactions through global metagenomics.</title>
        <authorList>
            <person name="Schulz F."/>
            <person name="Roux S."/>
            <person name="Paez-Espino D."/>
            <person name="Jungbluth S."/>
            <person name="Walsh D.A."/>
            <person name="Denef V.J."/>
            <person name="McMahon K.D."/>
            <person name="Konstantinidis K.T."/>
            <person name="Eloe-Fadrosh E.A."/>
            <person name="Kyrpides N.C."/>
            <person name="Woyke T."/>
        </authorList>
    </citation>
    <scope>NUCLEOTIDE SEQUENCE</scope>
    <source>
        <strain evidence="1">GVMAG-M-3300009151-50</strain>
    </source>
</reference>
<dbReference type="Pfam" id="PF13489">
    <property type="entry name" value="Methyltransf_23"/>
    <property type="match status" value="1"/>
</dbReference>
<name>A0A6C0ENT7_9ZZZZ</name>
<dbReference type="CDD" id="cd02440">
    <property type="entry name" value="AdoMet_MTases"/>
    <property type="match status" value="1"/>
</dbReference>
<dbReference type="InterPro" id="IPR029063">
    <property type="entry name" value="SAM-dependent_MTases_sf"/>
</dbReference>
<proteinExistence type="predicted"/>
<dbReference type="AlphaFoldDB" id="A0A6C0ENT7"/>
<dbReference type="Gene3D" id="3.40.50.150">
    <property type="entry name" value="Vaccinia Virus protein VP39"/>
    <property type="match status" value="1"/>
</dbReference>
<evidence type="ECO:0008006" key="2">
    <source>
        <dbReference type="Google" id="ProtNLM"/>
    </source>
</evidence>
<accession>A0A6C0ENT7</accession>
<protein>
    <recommendedName>
        <fullName evidence="2">Methyltransferase type 11 domain-containing protein</fullName>
    </recommendedName>
</protein>
<organism evidence="1">
    <name type="scientific">viral metagenome</name>
    <dbReference type="NCBI Taxonomy" id="1070528"/>
    <lineage>
        <taxon>unclassified sequences</taxon>
        <taxon>metagenomes</taxon>
        <taxon>organismal metagenomes</taxon>
    </lineage>
</organism>
<evidence type="ECO:0000313" key="1">
    <source>
        <dbReference type="EMBL" id="QHT30864.1"/>
    </source>
</evidence>
<sequence>MHDQAKRFTIFIKNSFPEFFQNKRVLDVGSGDINGNNRFLFNDCSYEGNDVYAARNVTVVSKTSALTFDDESFDTICSTECFEHDPEYKESLQKIVKMLKPGGLFLFTCASTGRAEHGTRRTSPQDSYGTIGNVQGWTDYYKNLTFEDLDSSINVKDIFSSYSSWYCPINKDLYFYGIKNGGNSYSLIEYSEDSCVKTS</sequence>
<dbReference type="SUPFAM" id="SSF53335">
    <property type="entry name" value="S-adenosyl-L-methionine-dependent methyltransferases"/>
    <property type="match status" value="1"/>
</dbReference>
<dbReference type="EMBL" id="MN738913">
    <property type="protein sequence ID" value="QHT30864.1"/>
    <property type="molecule type" value="Genomic_DNA"/>
</dbReference>